<proteinExistence type="predicted"/>
<sequence>MMTDRHAGYVIVLSEDLREDDAQAMIDAFKLFRSVLTVEPIKGNPEIQIATHRARAEIEKKLWKALHGEGS</sequence>
<gene>
    <name evidence="1" type="ORF">MM171B00234_0018</name>
</gene>
<dbReference type="EMBL" id="MT143884">
    <property type="protein sequence ID" value="QJB04517.1"/>
    <property type="molecule type" value="Genomic_DNA"/>
</dbReference>
<protein>
    <submittedName>
        <fullName evidence="1">Uncharacterized protein</fullName>
    </submittedName>
</protein>
<reference evidence="1" key="1">
    <citation type="submission" date="2020-03" db="EMBL/GenBank/DDBJ databases">
        <title>The deep terrestrial virosphere.</title>
        <authorList>
            <person name="Holmfeldt K."/>
            <person name="Nilsson E."/>
            <person name="Simone D."/>
            <person name="Lopez-Fernandez M."/>
            <person name="Wu X."/>
            <person name="de Brujin I."/>
            <person name="Lundin D."/>
            <person name="Andersson A."/>
            <person name="Bertilsson S."/>
            <person name="Dopson M."/>
        </authorList>
    </citation>
    <scope>NUCLEOTIDE SEQUENCE</scope>
    <source>
        <strain evidence="1">MM171B00234</strain>
    </source>
</reference>
<organism evidence="1">
    <name type="scientific">viral metagenome</name>
    <dbReference type="NCBI Taxonomy" id="1070528"/>
    <lineage>
        <taxon>unclassified sequences</taxon>
        <taxon>metagenomes</taxon>
        <taxon>organismal metagenomes</taxon>
    </lineage>
</organism>
<name>A0A6M3M9S3_9ZZZZ</name>
<evidence type="ECO:0000313" key="1">
    <source>
        <dbReference type="EMBL" id="QJB04517.1"/>
    </source>
</evidence>
<accession>A0A6M3M9S3</accession>
<dbReference type="AlphaFoldDB" id="A0A6M3M9S3"/>